<reference evidence="1 2" key="1">
    <citation type="submission" date="2017-09" db="EMBL/GenBank/DDBJ databases">
        <title>Depth-based differentiation of microbial function through sediment-hosted aquifers and enrichment of novel symbionts in the deep terrestrial subsurface.</title>
        <authorList>
            <person name="Probst A.J."/>
            <person name="Ladd B."/>
            <person name="Jarett J.K."/>
            <person name="Geller-Mcgrath D.E."/>
            <person name="Sieber C.M."/>
            <person name="Emerson J.B."/>
            <person name="Anantharaman K."/>
            <person name="Thomas B.C."/>
            <person name="Malmstrom R."/>
            <person name="Stieglmeier M."/>
            <person name="Klingl A."/>
            <person name="Woyke T."/>
            <person name="Ryan C.M."/>
            <person name="Banfield J.F."/>
        </authorList>
    </citation>
    <scope>NUCLEOTIDE SEQUENCE [LARGE SCALE GENOMIC DNA]</scope>
    <source>
        <strain evidence="1">CG11_big_fil_rev_8_21_14_0_20_35_11</strain>
    </source>
</reference>
<evidence type="ECO:0000313" key="2">
    <source>
        <dbReference type="Proteomes" id="UP000231139"/>
    </source>
</evidence>
<comment type="caution">
    <text evidence="1">The sequence shown here is derived from an EMBL/GenBank/DDBJ whole genome shotgun (WGS) entry which is preliminary data.</text>
</comment>
<sequence length="97" mass="11437">MWTRLKNIIPLVTSRLNLEKQSEEQRIYLLWSSTISRAYGAEYRDRFKPTNFRNKTLFVTCPNSVWVNELQMKSGELAGKINQEIGFSAVERIKFFC</sequence>
<dbReference type="Pfam" id="PF05258">
    <property type="entry name" value="DciA"/>
    <property type="match status" value="1"/>
</dbReference>
<dbReference type="InterPro" id="IPR007922">
    <property type="entry name" value="DciA-like"/>
</dbReference>
<dbReference type="AlphaFoldDB" id="A0A2H0N1N2"/>
<accession>A0A2H0N1N2</accession>
<dbReference type="EMBL" id="PCWK01000006">
    <property type="protein sequence ID" value="PIR02817.1"/>
    <property type="molecule type" value="Genomic_DNA"/>
</dbReference>
<gene>
    <name evidence="1" type="ORF">COV62_00290</name>
</gene>
<dbReference type="Proteomes" id="UP000231139">
    <property type="component" value="Unassembled WGS sequence"/>
</dbReference>
<evidence type="ECO:0000313" key="1">
    <source>
        <dbReference type="EMBL" id="PIR02817.1"/>
    </source>
</evidence>
<protein>
    <submittedName>
        <fullName evidence="1">Uncharacterized protein</fullName>
    </submittedName>
</protein>
<proteinExistence type="predicted"/>
<organism evidence="1 2">
    <name type="scientific">Candidatus Nealsonbacteria bacterium CG11_big_fil_rev_8_21_14_0_20_35_11</name>
    <dbReference type="NCBI Taxonomy" id="1974713"/>
    <lineage>
        <taxon>Bacteria</taxon>
        <taxon>Candidatus Nealsoniibacteriota</taxon>
    </lineage>
</organism>
<name>A0A2H0N1N2_9BACT</name>